<sequence length="98" mass="10662">MTAAFREDLIPAYRVKRDDGGLSLKFRCPHCRTVHTHGEPPDEPAVVTGRVAHCHDPRSPWRGSGYRLMIVGAVGSSRQLPSITAADIVALNEAMAGR</sequence>
<name>A0A1M5HJN4_9BRAD</name>
<reference evidence="1 2" key="1">
    <citation type="submission" date="2016-11" db="EMBL/GenBank/DDBJ databases">
        <authorList>
            <person name="Jaros S."/>
            <person name="Januszkiewicz K."/>
            <person name="Wedrychowicz H."/>
        </authorList>
    </citation>
    <scope>NUCLEOTIDE SEQUENCE [LARGE SCALE GENOMIC DNA]</scope>
    <source>
        <strain evidence="1 2">GAS242</strain>
    </source>
</reference>
<dbReference type="EMBL" id="LT670818">
    <property type="protein sequence ID" value="SHG16032.1"/>
    <property type="molecule type" value="Genomic_DNA"/>
</dbReference>
<gene>
    <name evidence="1" type="ORF">SAMN05444169_0858</name>
</gene>
<evidence type="ECO:0000313" key="1">
    <source>
        <dbReference type="EMBL" id="SHG16032.1"/>
    </source>
</evidence>
<proteinExistence type="predicted"/>
<evidence type="ECO:0000313" key="2">
    <source>
        <dbReference type="Proteomes" id="UP000190675"/>
    </source>
</evidence>
<accession>A0A1M5HJN4</accession>
<dbReference type="Proteomes" id="UP000190675">
    <property type="component" value="Chromosome I"/>
</dbReference>
<dbReference type="AlphaFoldDB" id="A0A1M5HJN4"/>
<protein>
    <submittedName>
        <fullName evidence="1">Uncharacterized protein</fullName>
    </submittedName>
</protein>
<dbReference type="RefSeq" id="WP_079564854.1">
    <property type="nucleotide sequence ID" value="NZ_LT670818.1"/>
</dbReference>
<organism evidence="1 2">
    <name type="scientific">Bradyrhizobium erythrophlei</name>
    <dbReference type="NCBI Taxonomy" id="1437360"/>
    <lineage>
        <taxon>Bacteria</taxon>
        <taxon>Pseudomonadati</taxon>
        <taxon>Pseudomonadota</taxon>
        <taxon>Alphaproteobacteria</taxon>
        <taxon>Hyphomicrobiales</taxon>
        <taxon>Nitrobacteraceae</taxon>
        <taxon>Bradyrhizobium</taxon>
    </lineage>
</organism>
<dbReference type="OrthoDB" id="8482208at2"/>